<evidence type="ECO:0000313" key="16">
    <source>
        <dbReference type="Proteomes" id="UP000076407"/>
    </source>
</evidence>
<dbReference type="STRING" id="34691.A0A182XD07"/>
<feature type="compositionally biased region" description="Basic residues" evidence="10">
    <location>
        <begin position="1060"/>
        <end position="1070"/>
    </location>
</feature>
<dbReference type="PANTHER" id="PTHR12746">
    <property type="entry name" value="NONSENSE-MEDIATED MRNA DECAY PROTEIN 3"/>
    <property type="match status" value="1"/>
</dbReference>
<accession>A0A182XD07</accession>
<name>A0A182XD07_ANOQN</name>
<dbReference type="EnsemblMetazoa" id="AQUA007707-RA">
    <property type="protein sequence ID" value="AQUA007707-PA"/>
    <property type="gene ID" value="AQUA007707"/>
</dbReference>
<evidence type="ECO:0000259" key="14">
    <source>
        <dbReference type="Pfam" id="PF21193"/>
    </source>
</evidence>
<evidence type="ECO:0000256" key="9">
    <source>
        <dbReference type="ARBA" id="ARBA00023242"/>
    </source>
</evidence>
<feature type="domain" description="60S ribosomal export protein NMD3 OB-fold" evidence="13">
    <location>
        <begin position="1709"/>
        <end position="1805"/>
    </location>
</feature>
<evidence type="ECO:0000256" key="3">
    <source>
        <dbReference type="ARBA" id="ARBA00004496"/>
    </source>
</evidence>
<feature type="compositionally biased region" description="Polar residues" evidence="10">
    <location>
        <begin position="443"/>
        <end position="453"/>
    </location>
</feature>
<feature type="compositionally biased region" description="Basic and acidic residues" evidence="10">
    <location>
        <begin position="935"/>
        <end position="963"/>
    </location>
</feature>
<dbReference type="Gene3D" id="3.40.50.10190">
    <property type="entry name" value="BRCT domain"/>
    <property type="match status" value="2"/>
</dbReference>
<reference evidence="15" key="1">
    <citation type="submission" date="2020-05" db="UniProtKB">
        <authorList>
            <consortium name="EnsemblMetazoa"/>
        </authorList>
    </citation>
    <scope>IDENTIFICATION</scope>
    <source>
        <strain evidence="15">SANGQUA</strain>
    </source>
</reference>
<dbReference type="InterPro" id="IPR039768">
    <property type="entry name" value="Nmd3"/>
</dbReference>
<feature type="region of interest" description="Disordered" evidence="10">
    <location>
        <begin position="28"/>
        <end position="48"/>
    </location>
</feature>
<evidence type="ECO:0000259" key="12">
    <source>
        <dbReference type="Pfam" id="PF16770"/>
    </source>
</evidence>
<feature type="compositionally biased region" description="Basic and acidic residues" evidence="10">
    <location>
        <begin position="862"/>
        <end position="929"/>
    </location>
</feature>
<dbReference type="InterPro" id="IPR007064">
    <property type="entry name" value="Nmd3_N"/>
</dbReference>
<feature type="region of interest" description="Disordered" evidence="10">
    <location>
        <begin position="841"/>
        <end position="1074"/>
    </location>
</feature>
<proteinExistence type="inferred from homology"/>
<keyword evidence="7" id="KW-0963">Cytoplasm</keyword>
<protein>
    <recommendedName>
        <fullName evidence="5">60S ribosomal export protein NMD3</fullName>
    </recommendedName>
</protein>
<evidence type="ECO:0000256" key="5">
    <source>
        <dbReference type="ARBA" id="ARBA00017035"/>
    </source>
</evidence>
<keyword evidence="6" id="KW-0813">Transport</keyword>
<feature type="compositionally biased region" description="Polar residues" evidence="10">
    <location>
        <begin position="411"/>
        <end position="424"/>
    </location>
</feature>
<dbReference type="InterPro" id="IPR048899">
    <property type="entry name" value="NMD_SH3"/>
</dbReference>
<sequence length="1900" mass="212420">MKYQIDILTVGHSKIDPGLVALRGSVHRSSFSSEEANRTSGKPSSSTVIETKATVHRPASSLSIDDGRRSSFLVPETQQLEESRLCEVPDKTAVPAVGGGGPPANELDDDDDSFFIPETQQPEDELDRMSEIIEPILPAATEAPVERTAAEEEYFQMTANDDDNSNDAMFNNKYVQESQNLMQNFDESYKHDVVEPRTSILPERSVDSISFQEHRNTTMDMSAMVWNESRKESEKAAKSGGDKAVTMPIASSLPDKVDDRSVTPDLNFDDDALKTVETRSSVTPDIQFKDGPEATRSAETPELGFDEPENEEISLNQEGCFKQPNDVSTEAAKEANVSHVENIYEMETQPFRVEDAYDLLTQPLHLLPAAKSGSAGSHNRTSNQKEQKRELEPYDLQTQPLIMERKPSFVKSMSLTARSKSKQSPEIDYASMPTQPETPPEFASNSNRSSYGTRRSAEKAAKSLNFGGTAKPSLAGRSKNAVAKSPTPDIDYADLPTQPETPPEPVLRADIIDRVPSSTSAIQIDDDDLLTQPLSPPKAMLDTPAVDRDCDRKVKTSASRNPYNLDTEPLSLSPYGDKEKLGKKKLFVKLEDIQKSRRISKPCENPYFMSTQPMPKAAAENAYDLDTQLLPENVTLPEGEVSQFNPQINSTTVQQQRGKLSIQQQQQQAMEVSPSTSNKENRTADADRTTDDSSGTDDEFGLSETIPIAALFNLKPVNIATAARELPVKSKFKVPLSRTETAATPKAKLHRKRHSVEMSEFLTPEHPGVYLPKVECIRSVSDRIATSSSLASKSKPTYHFNDSSSSSSEDESVRNVFKKTNVSVVLEKELEKVRVDGVLKKAEKRTARQLQIRSDDDQSETGESKAGGDRSDKKPALRDAEPLERKSSRRTEMEKAKSSEVEKKSSRTAGKREEEKEAKAKGKDAESAERTSSSRRSEMEQDKGVEGETKYKRTIDRKEEKQDRHKKSEKLSTILENDRRERRPEKEKELKEKPSSRRREEEKEKDSDIAKKAKRTTTTDKKEHKDDNKKSRQSEKLGERSDTRASAERAKPSDDDRVRVSKRIRHKSYKMKLLEESVDYQLEAEDAAAATDARSTRTTRKRKDQTSTDREEPIARISESKRPKSGHRQRSSSTSSTVAPEAGRRDRLQSTASDTRKKVVEIAADLVVGHGVTSGGSSGGDGLLGNVSVTSSTASDDSAVAGRSIRPRLIFTRMSPEPYRKCIARAGGKIVDIPELATILVTDRIIRTYKFLCAVAKGIPIVGQSYLDALQRSEANEQINPWDHILSDPDTEKRYKFCLRDTLLKARKHKLFEDYTVFVTASTKPPPSELFLILTCAGAKASKHCNQPSAAGGKAFVISDPADAASWARYRERLPGIEIVSAEENGAVNNMEYINNASTGAISSGSGAVNKILCCECGVPIEPNASNMCVPCLRSHVDITENIPKQAVIFFCRNCERYLNPPNEWVQCTLESKELLSLCLKRLQGLRQVKLVDAGFVWTEPHSKRIKVKLTVHGEVMSDVVLQQVFVVEFTVNNQMCDDCHRTEAKDFWRCMVQVRQKAVNRKTLFYLEQMILKHKAHENTLGIKPNTGGLDFFYATDAHARKMVDFMQAVLPVKVTNSKKLISHDIHSNSYNYKYSYAIDVVPVSKGSLVCLSKRLTQQLGHIAPVCLVSKVANSIHLIDPQTAQMAEVQNMAFWKSPFEAICNPKQMVEFVVMDVEIIRENQRKTFPGQGPVSHRHTLADVWVVKSSELGINDNTIHVKSHLGNLLKPGDYVLGYDLREANVNNADYEKLNADTVPDVLLIKKSYDKTVRKQSRNWKLKHLNEEIVVDTDIENEYNEFLEDLEEDPELRQNVNIFKDKNKQQIPVDTNDMDDPSVPRITLEEMLDDLVLEDEEMGDAS</sequence>
<feature type="domain" description="60S ribosomal export protein NMD3 SH3" evidence="14">
    <location>
        <begin position="1647"/>
        <end position="1692"/>
    </location>
</feature>
<evidence type="ECO:0000256" key="4">
    <source>
        <dbReference type="ARBA" id="ARBA00009794"/>
    </source>
</evidence>
<dbReference type="GO" id="GO:0005634">
    <property type="term" value="C:nucleus"/>
    <property type="evidence" value="ECO:0007669"/>
    <property type="project" value="UniProtKB-SubCell"/>
</dbReference>
<feature type="compositionally biased region" description="Basic and acidic residues" evidence="10">
    <location>
        <begin position="1104"/>
        <end position="1122"/>
    </location>
</feature>
<organism evidence="15 16">
    <name type="scientific">Anopheles quadriannulatus</name>
    <name type="common">Mosquito</name>
    <dbReference type="NCBI Taxonomy" id="34691"/>
    <lineage>
        <taxon>Eukaryota</taxon>
        <taxon>Metazoa</taxon>
        <taxon>Ecdysozoa</taxon>
        <taxon>Arthropoda</taxon>
        <taxon>Hexapoda</taxon>
        <taxon>Insecta</taxon>
        <taxon>Pterygota</taxon>
        <taxon>Neoptera</taxon>
        <taxon>Endopterygota</taxon>
        <taxon>Diptera</taxon>
        <taxon>Nematocera</taxon>
        <taxon>Culicoidea</taxon>
        <taxon>Culicidae</taxon>
        <taxon>Anophelinae</taxon>
        <taxon>Anopheles</taxon>
    </lineage>
</organism>
<dbReference type="Pfam" id="PF16770">
    <property type="entry name" value="RTT107_BRCT_5"/>
    <property type="match status" value="1"/>
</dbReference>
<keyword evidence="8" id="KW-0653">Protein transport</keyword>
<feature type="region of interest" description="Disordered" evidence="10">
    <location>
        <begin position="368"/>
        <end position="505"/>
    </location>
</feature>
<feature type="region of interest" description="Disordered" evidence="10">
    <location>
        <begin position="650"/>
        <end position="699"/>
    </location>
</feature>
<dbReference type="Pfam" id="PF21193">
    <property type="entry name" value="NMD_SH3"/>
    <property type="match status" value="1"/>
</dbReference>
<dbReference type="GO" id="GO:0015031">
    <property type="term" value="P:protein transport"/>
    <property type="evidence" value="ECO:0007669"/>
    <property type="project" value="UniProtKB-KW"/>
</dbReference>
<comment type="similarity">
    <text evidence="4">Belongs to the NMD3 family.</text>
</comment>
<dbReference type="InterPro" id="IPR001357">
    <property type="entry name" value="BRCT_dom"/>
</dbReference>
<feature type="compositionally biased region" description="Basic and acidic residues" evidence="10">
    <location>
        <begin position="679"/>
        <end position="691"/>
    </location>
</feature>
<dbReference type="GO" id="GO:0043023">
    <property type="term" value="F:ribosomal large subunit binding"/>
    <property type="evidence" value="ECO:0007669"/>
    <property type="project" value="InterPro"/>
</dbReference>
<feature type="region of interest" description="Disordered" evidence="10">
    <location>
        <begin position="787"/>
        <end position="814"/>
    </location>
</feature>
<dbReference type="GO" id="GO:0000055">
    <property type="term" value="P:ribosomal large subunit export from nucleus"/>
    <property type="evidence" value="ECO:0007669"/>
    <property type="project" value="TreeGrafter"/>
</dbReference>
<dbReference type="CDD" id="cd18432">
    <property type="entry name" value="BRCT_PAXIP1_rpt6_like"/>
    <property type="match status" value="1"/>
</dbReference>
<feature type="region of interest" description="Disordered" evidence="10">
    <location>
        <begin position="284"/>
        <end position="307"/>
    </location>
</feature>
<dbReference type="CDD" id="cd17744">
    <property type="entry name" value="BRCT_MDC1_rpt1"/>
    <property type="match status" value="1"/>
</dbReference>
<evidence type="ECO:0000259" key="13">
    <source>
        <dbReference type="Pfam" id="PF21192"/>
    </source>
</evidence>
<feature type="compositionally biased region" description="Basic and acidic residues" evidence="10">
    <location>
        <begin position="383"/>
        <end position="392"/>
    </location>
</feature>
<dbReference type="InterPro" id="IPR036420">
    <property type="entry name" value="BRCT_dom_sf"/>
</dbReference>
<comment type="function">
    <text evidence="1">Acts as an adapter for the XPO1/CRM1-mediated export of the 60S ribosomal subunit.</text>
</comment>
<feature type="domain" description="BRCT" evidence="12">
    <location>
        <begin position="1211"/>
        <end position="1271"/>
    </location>
</feature>
<dbReference type="GO" id="GO:0005737">
    <property type="term" value="C:cytoplasm"/>
    <property type="evidence" value="ECO:0007669"/>
    <property type="project" value="UniProtKB-SubCell"/>
</dbReference>
<dbReference type="Pfam" id="PF21192">
    <property type="entry name" value="OB_NMD3"/>
    <property type="match status" value="1"/>
</dbReference>
<feature type="region of interest" description="Disordered" evidence="10">
    <location>
        <begin position="1086"/>
        <end position="1154"/>
    </location>
</feature>
<feature type="compositionally biased region" description="Basic and acidic residues" evidence="10">
    <location>
        <begin position="976"/>
        <end position="1059"/>
    </location>
</feature>
<feature type="domain" description="Nmd3 N-terminal" evidence="11">
    <location>
        <begin position="1414"/>
        <end position="1641"/>
    </location>
</feature>
<keyword evidence="16" id="KW-1185">Reference proteome</keyword>
<dbReference type="VEuPathDB" id="VectorBase:AQUA007707"/>
<evidence type="ECO:0000256" key="10">
    <source>
        <dbReference type="SAM" id="MobiDB-lite"/>
    </source>
</evidence>
<dbReference type="PANTHER" id="PTHR12746:SF2">
    <property type="entry name" value="60S RIBOSOMAL EXPORT PROTEIN NMD3"/>
    <property type="match status" value="1"/>
</dbReference>
<dbReference type="Pfam" id="PF04981">
    <property type="entry name" value="NMD3"/>
    <property type="match status" value="1"/>
</dbReference>
<evidence type="ECO:0000256" key="1">
    <source>
        <dbReference type="ARBA" id="ARBA00002269"/>
    </source>
</evidence>
<evidence type="ECO:0000256" key="7">
    <source>
        <dbReference type="ARBA" id="ARBA00022490"/>
    </source>
</evidence>
<evidence type="ECO:0000256" key="2">
    <source>
        <dbReference type="ARBA" id="ARBA00004123"/>
    </source>
</evidence>
<evidence type="ECO:0000259" key="11">
    <source>
        <dbReference type="Pfam" id="PF04981"/>
    </source>
</evidence>
<feature type="compositionally biased region" description="Basic and acidic residues" evidence="10">
    <location>
        <begin position="1142"/>
        <end position="1154"/>
    </location>
</feature>
<evidence type="ECO:0000256" key="6">
    <source>
        <dbReference type="ARBA" id="ARBA00022448"/>
    </source>
</evidence>
<feature type="compositionally biased region" description="Polar residues" evidence="10">
    <location>
        <begin position="650"/>
        <end position="678"/>
    </location>
</feature>
<dbReference type="Proteomes" id="UP000076407">
    <property type="component" value="Unassembled WGS sequence"/>
</dbReference>
<dbReference type="InterPro" id="IPR048898">
    <property type="entry name" value="OB_NMD3"/>
</dbReference>
<evidence type="ECO:0000313" key="15">
    <source>
        <dbReference type="EnsemblMetazoa" id="AQUA007707-PA"/>
    </source>
</evidence>
<dbReference type="SUPFAM" id="SSF52113">
    <property type="entry name" value="BRCT domain"/>
    <property type="match status" value="1"/>
</dbReference>
<comment type="subcellular location">
    <subcellularLocation>
        <location evidence="3">Cytoplasm</location>
    </subcellularLocation>
    <subcellularLocation>
        <location evidence="2">Nucleus</location>
    </subcellularLocation>
</comment>
<keyword evidence="9" id="KW-0539">Nucleus</keyword>
<evidence type="ECO:0000256" key="8">
    <source>
        <dbReference type="ARBA" id="ARBA00022927"/>
    </source>
</evidence>